<dbReference type="Proteomes" id="UP001221009">
    <property type="component" value="Chromosome"/>
</dbReference>
<dbReference type="InterPro" id="IPR024607">
    <property type="entry name" value="Sulfatase_CS"/>
</dbReference>
<dbReference type="GO" id="GO:0046872">
    <property type="term" value="F:metal ion binding"/>
    <property type="evidence" value="ECO:0007669"/>
    <property type="project" value="UniProtKB-KW"/>
</dbReference>
<name>A0AAX3QLS6_PARDI</name>
<feature type="modified residue" description="3-oxoalanine (Ser)" evidence="5">
    <location>
        <position position="70"/>
    </location>
</feature>
<dbReference type="PANTHER" id="PTHR42693">
    <property type="entry name" value="ARYLSULFATASE FAMILY MEMBER"/>
    <property type="match status" value="1"/>
</dbReference>
<reference evidence="7" key="1">
    <citation type="submission" date="2023-03" db="EMBL/GenBank/DDBJ databases">
        <title>Parabacteroides distasonis, a bacteria resistant against UC.</title>
        <authorList>
            <person name="Dai W."/>
        </authorList>
    </citation>
    <scope>NUCLEOTIDE SEQUENCE</scope>
    <source>
        <strain evidence="7">F1-28</strain>
    </source>
</reference>
<keyword evidence="2" id="KW-0479">Metal-binding</keyword>
<evidence type="ECO:0000256" key="1">
    <source>
        <dbReference type="ARBA" id="ARBA00008779"/>
    </source>
</evidence>
<proteinExistence type="inferred from homology"/>
<evidence type="ECO:0000256" key="3">
    <source>
        <dbReference type="ARBA" id="ARBA00022801"/>
    </source>
</evidence>
<evidence type="ECO:0000256" key="4">
    <source>
        <dbReference type="ARBA" id="ARBA00022837"/>
    </source>
</evidence>
<gene>
    <name evidence="7" type="ORF">P2T59_17650</name>
</gene>
<dbReference type="RefSeq" id="WP_221735046.1">
    <property type="nucleotide sequence ID" value="NZ_CAXVLJ010000009.1"/>
</dbReference>
<dbReference type="AlphaFoldDB" id="A0AAX3QLS6"/>
<dbReference type="InterPro" id="IPR017850">
    <property type="entry name" value="Alkaline_phosphatase_core_sf"/>
</dbReference>
<accession>A0AAX3QLS6</accession>
<dbReference type="InterPro" id="IPR000917">
    <property type="entry name" value="Sulfatase_N"/>
</dbReference>
<evidence type="ECO:0000313" key="7">
    <source>
        <dbReference type="EMBL" id="WET63511.1"/>
    </source>
</evidence>
<dbReference type="GO" id="GO:0004065">
    <property type="term" value="F:arylsulfatase activity"/>
    <property type="evidence" value="ECO:0007669"/>
    <property type="project" value="TreeGrafter"/>
</dbReference>
<dbReference type="Gene3D" id="3.40.720.10">
    <property type="entry name" value="Alkaline Phosphatase, subunit A"/>
    <property type="match status" value="1"/>
</dbReference>
<sequence>MKWYYYSLLLLASETFGKPVEHPNILCITCEDISPRLGCFGDPVAKTPNLDKFSESAIRFTRMFTTVGVSAPSRAALITGMYPTTIGANYMRNFARPESMPEGIPPYQVVLPTGVKCYTEYLRAAGYYCTNNAKTDYQFAPPLTAWDEQGKDAHWKNAPKGMPFFSIFNLNVTHESQVWVRTDKPLVVSPDQIQIPPYYPDDEVVRHDMAVMYSNIYEMDRQFQVLVDELKAAGKWENTIIIWFSDNGGPLPREKRAIYESGMLVPFMIRFPDGYHAGDEDSRMCMFPDIPATILSLAGVCPPESMQGEAFLGKYANTTPRQYVYGARNRMDEQVDKQGAVRDGRYRYVRNYNPERPNYNPNAYRLQMPMMRRMVELLQRDSLEAAQMRWFSAPRGEEEFYDVENDPYEMHNLIGDARYQADVDRMRKEFDRWVEEECPRWKQTELENQEMMWPGAEQPELRKPICVETKKGITLESEDEGVSFAYQINGEGFSKEHWFLYTGPIQLKRKEKLTAIAVRAGMKDSEKIEFIKE</sequence>
<dbReference type="PANTHER" id="PTHR42693:SF53">
    <property type="entry name" value="ENDO-4-O-SULFATASE"/>
    <property type="match status" value="1"/>
</dbReference>
<dbReference type="CDD" id="cd16027">
    <property type="entry name" value="SGSH"/>
    <property type="match status" value="1"/>
</dbReference>
<comment type="PTM">
    <text evidence="5">The conversion to 3-oxoalanine (also known as C-formylglycine, FGly), of a serine or cysteine residue in prokaryotes and of a cysteine residue in eukaryotes, is critical for catalytic activity.</text>
</comment>
<organism evidence="7 8">
    <name type="scientific">Parabacteroides distasonis</name>
    <dbReference type="NCBI Taxonomy" id="823"/>
    <lineage>
        <taxon>Bacteria</taxon>
        <taxon>Pseudomonadati</taxon>
        <taxon>Bacteroidota</taxon>
        <taxon>Bacteroidia</taxon>
        <taxon>Bacteroidales</taxon>
        <taxon>Tannerellaceae</taxon>
        <taxon>Parabacteroides</taxon>
    </lineage>
</organism>
<evidence type="ECO:0000259" key="6">
    <source>
        <dbReference type="Pfam" id="PF00884"/>
    </source>
</evidence>
<keyword evidence="3 7" id="KW-0378">Hydrolase</keyword>
<feature type="domain" description="Sulfatase N-terminal" evidence="6">
    <location>
        <begin position="23"/>
        <end position="300"/>
    </location>
</feature>
<dbReference type="Pfam" id="PF00884">
    <property type="entry name" value="Sulfatase"/>
    <property type="match status" value="1"/>
</dbReference>
<dbReference type="InterPro" id="IPR050738">
    <property type="entry name" value="Sulfatase"/>
</dbReference>
<keyword evidence="4" id="KW-0106">Calcium</keyword>
<dbReference type="SUPFAM" id="SSF53649">
    <property type="entry name" value="Alkaline phosphatase-like"/>
    <property type="match status" value="1"/>
</dbReference>
<dbReference type="PROSITE" id="PS00523">
    <property type="entry name" value="SULFATASE_1"/>
    <property type="match status" value="1"/>
</dbReference>
<evidence type="ECO:0000313" key="8">
    <source>
        <dbReference type="Proteomes" id="UP001221009"/>
    </source>
</evidence>
<comment type="similarity">
    <text evidence="1">Belongs to the sulfatase family.</text>
</comment>
<evidence type="ECO:0000256" key="2">
    <source>
        <dbReference type="ARBA" id="ARBA00022723"/>
    </source>
</evidence>
<protein>
    <submittedName>
        <fullName evidence="7">Sulfatase-like hydrolase/transferase</fullName>
    </submittedName>
</protein>
<evidence type="ECO:0000256" key="5">
    <source>
        <dbReference type="PIRSR" id="PIRSR600917-52"/>
    </source>
</evidence>
<dbReference type="EMBL" id="CP120353">
    <property type="protein sequence ID" value="WET63511.1"/>
    <property type="molecule type" value="Genomic_DNA"/>
</dbReference>